<reference evidence="1 2" key="1">
    <citation type="submission" date="2021-04" db="EMBL/GenBank/DDBJ databases">
        <title>Magnetospirillum sulfuroxidans sp. nov., a facultative chemolithoautotrophic sulfur-oxidizing alphaproteobacterium isolated from freshwater sediment and proposals for Paramagetospirillum gen. nov., and Magnetospirillaceae fam. nov.</title>
        <authorList>
            <person name="Koziaeva V."/>
            <person name="Geelhoed J.S."/>
            <person name="Sorokin D.Y."/>
            <person name="Grouzdev D.S."/>
        </authorList>
    </citation>
    <scope>NUCLEOTIDE SEQUENCE [LARGE SCALE GENOMIC DNA]</scope>
    <source>
        <strain evidence="1 2">J10</strain>
    </source>
</reference>
<dbReference type="InterPro" id="IPR007332">
    <property type="entry name" value="DUF411"/>
</dbReference>
<name>A0ABS5I9E6_9PROT</name>
<proteinExistence type="predicted"/>
<dbReference type="SUPFAM" id="SSF52833">
    <property type="entry name" value="Thioredoxin-like"/>
    <property type="match status" value="1"/>
</dbReference>
<dbReference type="InterPro" id="IPR036249">
    <property type="entry name" value="Thioredoxin-like_sf"/>
</dbReference>
<dbReference type="Proteomes" id="UP000680714">
    <property type="component" value="Unassembled WGS sequence"/>
</dbReference>
<dbReference type="EMBL" id="JAGTUF010000002">
    <property type="protein sequence ID" value="MBR9971053.1"/>
    <property type="molecule type" value="Genomic_DNA"/>
</dbReference>
<gene>
    <name evidence="1" type="ORF">KEC16_04930</name>
</gene>
<dbReference type="Pfam" id="PF04214">
    <property type="entry name" value="DUF411"/>
    <property type="match status" value="1"/>
</dbReference>
<evidence type="ECO:0000313" key="2">
    <source>
        <dbReference type="Proteomes" id="UP000680714"/>
    </source>
</evidence>
<sequence>MVRPPCDDQYRSSRSEVSPVRYILSLALTLLALPALAAELTMYKNPSCGCCQGWADYMQENGWTTKVIATDEIDRIKRQFGVPARLESCHTAIIDGYVVEGHVPLAAIEKLLKERPKATGLSAPGMPQGSPGMSGDKEPFIVYLFGPSGAKPFMQF</sequence>
<evidence type="ECO:0000313" key="1">
    <source>
        <dbReference type="EMBL" id="MBR9971053.1"/>
    </source>
</evidence>
<comment type="caution">
    <text evidence="1">The sequence shown here is derived from an EMBL/GenBank/DDBJ whole genome shotgun (WGS) entry which is preliminary data.</text>
</comment>
<protein>
    <submittedName>
        <fullName evidence="1">DUF411 domain-containing protein</fullName>
    </submittedName>
</protein>
<keyword evidence="2" id="KW-1185">Reference proteome</keyword>
<accession>A0ABS5I9E6</accession>
<organism evidence="1 2">
    <name type="scientific">Magnetospirillum sulfuroxidans</name>
    <dbReference type="NCBI Taxonomy" id="611300"/>
    <lineage>
        <taxon>Bacteria</taxon>
        <taxon>Pseudomonadati</taxon>
        <taxon>Pseudomonadota</taxon>
        <taxon>Alphaproteobacteria</taxon>
        <taxon>Rhodospirillales</taxon>
        <taxon>Rhodospirillaceae</taxon>
        <taxon>Magnetospirillum</taxon>
    </lineage>
</organism>